<evidence type="ECO:0000256" key="1">
    <source>
        <dbReference type="ARBA" id="ARBA00001966"/>
    </source>
</evidence>
<dbReference type="InterPro" id="IPR048641">
    <property type="entry name" value="RlmN_N"/>
</dbReference>
<evidence type="ECO:0000256" key="13">
    <source>
        <dbReference type="ARBA" id="ARBA00023128"/>
    </source>
</evidence>
<evidence type="ECO:0000256" key="9">
    <source>
        <dbReference type="ARBA" id="ARBA00022694"/>
    </source>
</evidence>
<reference evidence="15 16" key="1">
    <citation type="submission" date="2024-03" db="EMBL/GenBank/DDBJ databases">
        <title>The Acrasis kona genome and developmental transcriptomes reveal deep origins of eukaryotic multicellular pathways.</title>
        <authorList>
            <person name="Sheikh S."/>
            <person name="Fu C.-J."/>
            <person name="Brown M.W."/>
            <person name="Baldauf S.L."/>
        </authorList>
    </citation>
    <scope>NUCLEOTIDE SEQUENCE [LARGE SCALE GENOMIC DNA]</scope>
    <source>
        <strain evidence="15 16">ATCC MYA-3509</strain>
    </source>
</reference>
<dbReference type="PANTHER" id="PTHR30544:SF5">
    <property type="entry name" value="RADICAL SAM CORE DOMAIN-CONTAINING PROTEIN"/>
    <property type="match status" value="1"/>
</dbReference>
<dbReference type="InterPro" id="IPR040072">
    <property type="entry name" value="Methyltransferase_A"/>
</dbReference>
<evidence type="ECO:0000256" key="4">
    <source>
        <dbReference type="ARBA" id="ARBA00022490"/>
    </source>
</evidence>
<evidence type="ECO:0000256" key="12">
    <source>
        <dbReference type="ARBA" id="ARBA00023014"/>
    </source>
</evidence>
<gene>
    <name evidence="15" type="ORF">AKO1_006646</name>
</gene>
<evidence type="ECO:0000256" key="5">
    <source>
        <dbReference type="ARBA" id="ARBA00022552"/>
    </source>
</evidence>
<keyword evidence="13" id="KW-0496">Mitochondrion</keyword>
<organism evidence="15 16">
    <name type="scientific">Acrasis kona</name>
    <dbReference type="NCBI Taxonomy" id="1008807"/>
    <lineage>
        <taxon>Eukaryota</taxon>
        <taxon>Discoba</taxon>
        <taxon>Heterolobosea</taxon>
        <taxon>Tetramitia</taxon>
        <taxon>Eutetramitia</taxon>
        <taxon>Acrasidae</taxon>
        <taxon>Acrasis</taxon>
    </lineage>
</organism>
<dbReference type="EMBL" id="JAOPGA020001648">
    <property type="protein sequence ID" value="KAL0490173.1"/>
    <property type="molecule type" value="Genomic_DNA"/>
</dbReference>
<dbReference type="InterPro" id="IPR007197">
    <property type="entry name" value="rSAM"/>
</dbReference>
<keyword evidence="3" id="KW-0004">4Fe-4S</keyword>
<evidence type="ECO:0000313" key="15">
    <source>
        <dbReference type="EMBL" id="KAL0490173.1"/>
    </source>
</evidence>
<comment type="cofactor">
    <cofactor evidence="1">
        <name>[4Fe-4S] cluster</name>
        <dbReference type="ChEBI" id="CHEBI:49883"/>
    </cofactor>
</comment>
<dbReference type="FunFam" id="3.20.20.70:FF:000014">
    <property type="entry name" value="Probable dual-specificity RNA methyltransferase RlmN"/>
    <property type="match status" value="1"/>
</dbReference>
<evidence type="ECO:0000256" key="10">
    <source>
        <dbReference type="ARBA" id="ARBA00022723"/>
    </source>
</evidence>
<dbReference type="Proteomes" id="UP001431209">
    <property type="component" value="Unassembled WGS sequence"/>
</dbReference>
<dbReference type="AlphaFoldDB" id="A0AAW2ZK07"/>
<dbReference type="SFLD" id="SFLDG01062">
    <property type="entry name" value="methyltransferase_(Class_A)"/>
    <property type="match status" value="1"/>
</dbReference>
<evidence type="ECO:0000256" key="7">
    <source>
        <dbReference type="ARBA" id="ARBA00022679"/>
    </source>
</evidence>
<dbReference type="SUPFAM" id="SSF102114">
    <property type="entry name" value="Radical SAM enzymes"/>
    <property type="match status" value="1"/>
</dbReference>
<keyword evidence="12" id="KW-0411">Iron-sulfur</keyword>
<proteinExistence type="predicted"/>
<dbReference type="PIRSF" id="PIRSF006004">
    <property type="entry name" value="CHP00048"/>
    <property type="match status" value="1"/>
</dbReference>
<evidence type="ECO:0000256" key="8">
    <source>
        <dbReference type="ARBA" id="ARBA00022691"/>
    </source>
</evidence>
<keyword evidence="9" id="KW-0819">tRNA processing</keyword>
<comment type="subcellular location">
    <subcellularLocation>
        <location evidence="2">Cytoplasm</location>
    </subcellularLocation>
</comment>
<dbReference type="NCBIfam" id="TIGR00048">
    <property type="entry name" value="rRNA_mod_RlmN"/>
    <property type="match status" value="1"/>
</dbReference>
<dbReference type="PROSITE" id="PS51918">
    <property type="entry name" value="RADICAL_SAM"/>
    <property type="match status" value="1"/>
</dbReference>
<dbReference type="GO" id="GO:0070475">
    <property type="term" value="P:rRNA base methylation"/>
    <property type="evidence" value="ECO:0007669"/>
    <property type="project" value="InterPro"/>
</dbReference>
<dbReference type="PANTHER" id="PTHR30544">
    <property type="entry name" value="23S RRNA METHYLTRANSFERASE"/>
    <property type="match status" value="1"/>
</dbReference>
<protein>
    <recommendedName>
        <fullName evidence="14">Radical SAM core domain-containing protein</fullName>
    </recommendedName>
</protein>
<dbReference type="Pfam" id="PF04055">
    <property type="entry name" value="Radical_SAM"/>
    <property type="match status" value="1"/>
</dbReference>
<evidence type="ECO:0000259" key="14">
    <source>
        <dbReference type="PROSITE" id="PS51918"/>
    </source>
</evidence>
<dbReference type="Pfam" id="PF21016">
    <property type="entry name" value="RlmN_N"/>
    <property type="match status" value="1"/>
</dbReference>
<dbReference type="GO" id="GO:0051539">
    <property type="term" value="F:4 iron, 4 sulfur cluster binding"/>
    <property type="evidence" value="ECO:0007669"/>
    <property type="project" value="UniProtKB-KW"/>
</dbReference>
<dbReference type="InterPro" id="IPR004383">
    <property type="entry name" value="rRNA_lsu_MTrfase_RlmN/Cfr"/>
</dbReference>
<keyword evidence="11" id="KW-0408">Iron</keyword>
<keyword evidence="10" id="KW-0479">Metal-binding</keyword>
<dbReference type="GO" id="GO:0005737">
    <property type="term" value="C:cytoplasm"/>
    <property type="evidence" value="ECO:0007669"/>
    <property type="project" value="UniProtKB-SubCell"/>
</dbReference>
<dbReference type="GO" id="GO:0046872">
    <property type="term" value="F:metal ion binding"/>
    <property type="evidence" value="ECO:0007669"/>
    <property type="project" value="UniProtKB-KW"/>
</dbReference>
<keyword evidence="5" id="KW-0698">rRNA processing</keyword>
<evidence type="ECO:0000256" key="3">
    <source>
        <dbReference type="ARBA" id="ARBA00022485"/>
    </source>
</evidence>
<evidence type="ECO:0000256" key="2">
    <source>
        <dbReference type="ARBA" id="ARBA00004496"/>
    </source>
</evidence>
<keyword evidence="6" id="KW-0489">Methyltransferase</keyword>
<keyword evidence="16" id="KW-1185">Reference proteome</keyword>
<comment type="caution">
    <text evidence="15">The sequence shown here is derived from an EMBL/GenBank/DDBJ whole genome shotgun (WGS) entry which is preliminary data.</text>
</comment>
<evidence type="ECO:0000256" key="6">
    <source>
        <dbReference type="ARBA" id="ARBA00022603"/>
    </source>
</evidence>
<dbReference type="Gene3D" id="1.10.150.530">
    <property type="match status" value="1"/>
</dbReference>
<dbReference type="CDD" id="cd01335">
    <property type="entry name" value="Radical_SAM"/>
    <property type="match status" value="1"/>
</dbReference>
<dbReference type="InterPro" id="IPR013785">
    <property type="entry name" value="Aldolase_TIM"/>
</dbReference>
<dbReference type="InterPro" id="IPR027492">
    <property type="entry name" value="RNA_MTrfase_RlmN"/>
</dbReference>
<sequence>MWKWMYKKGSNSFESMDDLPKSIRTSLSENFTIHRGNIVDSTKSKSDQTVKFLIELEDKKQIEAVYIKHDQWGTLCVSSQVGCSLNCRFCKTGTQPISRNLTSGEIVSQLLIAQAEFNDFRQENKKPKINNIVFMGQGEPLYNYKNIKDAIQIMTSEEGCEISKRKITLSTSGVIPVMKKAIKDLGVNLAVSLHATTNEMRDYLVPLNKIFPIELLMDTIRAMAEDDLRHVTFEYVMLNNVNDSIQDAERLVALLKNLQCSVNLIAFNEWDGSGFTCTPVKKIQEFSQYLYNNNINAPVRYSHGSDIDAACGQLKTSFEQKKQFIERTTS</sequence>
<keyword evidence="8" id="KW-0949">S-adenosyl-L-methionine</keyword>
<dbReference type="GO" id="GO:0030488">
    <property type="term" value="P:tRNA methylation"/>
    <property type="evidence" value="ECO:0007669"/>
    <property type="project" value="InterPro"/>
</dbReference>
<feature type="domain" description="Radical SAM core" evidence="14">
    <location>
        <begin position="69"/>
        <end position="308"/>
    </location>
</feature>
<dbReference type="GO" id="GO:0008173">
    <property type="term" value="F:RNA methyltransferase activity"/>
    <property type="evidence" value="ECO:0007669"/>
    <property type="project" value="InterPro"/>
</dbReference>
<dbReference type="Gene3D" id="3.20.20.70">
    <property type="entry name" value="Aldolase class I"/>
    <property type="match status" value="1"/>
</dbReference>
<dbReference type="InterPro" id="IPR058240">
    <property type="entry name" value="rSAM_sf"/>
</dbReference>
<dbReference type="SFLD" id="SFLDF00275">
    <property type="entry name" value="adenosine_C2_methyltransferase"/>
    <property type="match status" value="1"/>
</dbReference>
<evidence type="ECO:0000313" key="16">
    <source>
        <dbReference type="Proteomes" id="UP001431209"/>
    </source>
</evidence>
<name>A0AAW2ZK07_9EUKA</name>
<keyword evidence="7" id="KW-0808">Transferase</keyword>
<evidence type="ECO:0000256" key="11">
    <source>
        <dbReference type="ARBA" id="ARBA00023004"/>
    </source>
</evidence>
<dbReference type="SFLD" id="SFLDS00029">
    <property type="entry name" value="Radical_SAM"/>
    <property type="match status" value="1"/>
</dbReference>
<keyword evidence="4" id="KW-0963">Cytoplasm</keyword>
<accession>A0AAW2ZK07</accession>